<dbReference type="SUPFAM" id="SSF48452">
    <property type="entry name" value="TPR-like"/>
    <property type="match status" value="1"/>
</dbReference>
<dbReference type="Gene3D" id="1.25.40.10">
    <property type="entry name" value="Tetratricopeptide repeat domain"/>
    <property type="match status" value="1"/>
</dbReference>
<evidence type="ECO:0000313" key="2">
    <source>
        <dbReference type="Proteomes" id="UP001254848"/>
    </source>
</evidence>
<gene>
    <name evidence="1" type="ORF">Q4T40_02560</name>
</gene>
<proteinExistence type="predicted"/>
<dbReference type="SMART" id="SM00028">
    <property type="entry name" value="TPR"/>
    <property type="match status" value="2"/>
</dbReference>
<comment type="caution">
    <text evidence="1">The sequence shown here is derived from an EMBL/GenBank/DDBJ whole genome shotgun (WGS) entry which is preliminary data.</text>
</comment>
<keyword evidence="2" id="KW-1185">Reference proteome</keyword>
<dbReference type="InterPro" id="IPR019734">
    <property type="entry name" value="TPR_rpt"/>
</dbReference>
<organism evidence="1 2">
    <name type="scientific">Anaeroselena agilis</name>
    <dbReference type="NCBI Taxonomy" id="3063788"/>
    <lineage>
        <taxon>Bacteria</taxon>
        <taxon>Bacillati</taxon>
        <taxon>Bacillota</taxon>
        <taxon>Negativicutes</taxon>
        <taxon>Acetonemataceae</taxon>
        <taxon>Anaeroselena</taxon>
    </lineage>
</organism>
<dbReference type="RefSeq" id="WP_413778675.1">
    <property type="nucleotide sequence ID" value="NZ_JAUOZS010000001.1"/>
</dbReference>
<dbReference type="InterPro" id="IPR011990">
    <property type="entry name" value="TPR-like_helical_dom_sf"/>
</dbReference>
<name>A0ABU3NTI5_9FIRM</name>
<protein>
    <submittedName>
        <fullName evidence="1">Tetratricopeptide repeat protein</fullName>
    </submittedName>
</protein>
<accession>A0ABU3NTI5</accession>
<dbReference type="EMBL" id="JAUOZS010000001">
    <property type="protein sequence ID" value="MDT8900117.1"/>
    <property type="molecule type" value="Genomic_DNA"/>
</dbReference>
<reference evidence="1 2" key="1">
    <citation type="submission" date="2023-07" db="EMBL/GenBank/DDBJ databases">
        <title>The novel representative of Negativicutes class, Anaeroselena agilis gen. nov. sp. nov.</title>
        <authorList>
            <person name="Prokofeva M.I."/>
            <person name="Elcheninov A.G."/>
            <person name="Klyukina A."/>
            <person name="Kublanov I.V."/>
            <person name="Frolov E.N."/>
            <person name="Podosokorskaya O.A."/>
        </authorList>
    </citation>
    <scope>NUCLEOTIDE SEQUENCE [LARGE SCALE GENOMIC DNA]</scope>
    <source>
        <strain evidence="1 2">4137-cl</strain>
    </source>
</reference>
<sequence>MINTDKKIMVSARVNAEAVSFLKNMEVPLSDVIEAGIMCFLLLDDFDKVKFLIQNNEEVALKKVVQSSRGANTKIWPEMVKELLGLKSVTEVKPAVRELISVAKNLEDRGEEVFFKKRIAGLDATALLQEANLLMLRSDFAGALMIYESALRLFEVEPDWPEAAKTQVMVGKCHQYLKYYSCSLHAYEEARRVFKQLDMWYELAGVLFDRGTCYQMTGRYEEAYDAFNESRLLFEGLGNSEAVFRAFSHMEACLSCVGDKKRMLELYDLLFDRIENLRKQLLPIY</sequence>
<dbReference type="Proteomes" id="UP001254848">
    <property type="component" value="Unassembled WGS sequence"/>
</dbReference>
<evidence type="ECO:0000313" key="1">
    <source>
        <dbReference type="EMBL" id="MDT8900117.1"/>
    </source>
</evidence>